<dbReference type="EMBL" id="MU006094">
    <property type="protein sequence ID" value="KAF2839479.1"/>
    <property type="molecule type" value="Genomic_DNA"/>
</dbReference>
<keyword evidence="2" id="KW-0812">Transmembrane</keyword>
<proteinExistence type="predicted"/>
<dbReference type="Pfam" id="PF12273">
    <property type="entry name" value="RCR"/>
    <property type="match status" value="1"/>
</dbReference>
<keyword evidence="2" id="KW-0472">Membrane</keyword>
<feature type="compositionally biased region" description="Low complexity" evidence="1">
    <location>
        <begin position="80"/>
        <end position="93"/>
    </location>
</feature>
<organism evidence="3 4">
    <name type="scientific">Patellaria atrata CBS 101060</name>
    <dbReference type="NCBI Taxonomy" id="1346257"/>
    <lineage>
        <taxon>Eukaryota</taxon>
        <taxon>Fungi</taxon>
        <taxon>Dikarya</taxon>
        <taxon>Ascomycota</taxon>
        <taxon>Pezizomycotina</taxon>
        <taxon>Dothideomycetes</taxon>
        <taxon>Dothideomycetes incertae sedis</taxon>
        <taxon>Patellariales</taxon>
        <taxon>Patellariaceae</taxon>
        <taxon>Patellaria</taxon>
    </lineage>
</organism>
<dbReference type="GO" id="GO:0016192">
    <property type="term" value="P:vesicle-mediated transport"/>
    <property type="evidence" value="ECO:0007669"/>
    <property type="project" value="TreeGrafter"/>
</dbReference>
<dbReference type="Proteomes" id="UP000799429">
    <property type="component" value="Unassembled WGS sequence"/>
</dbReference>
<feature type="transmembrane region" description="Helical" evidence="2">
    <location>
        <begin position="31"/>
        <end position="53"/>
    </location>
</feature>
<keyword evidence="4" id="KW-1185">Reference proteome</keyword>
<feature type="region of interest" description="Disordered" evidence="1">
    <location>
        <begin position="76"/>
        <end position="157"/>
    </location>
</feature>
<gene>
    <name evidence="3" type="ORF">M501DRAFT_1002903</name>
</gene>
<comment type="caution">
    <text evidence="3">The sequence shown here is derived from an EMBL/GenBank/DDBJ whole genome shotgun (WGS) entry which is preliminary data.</text>
</comment>
<evidence type="ECO:0000313" key="4">
    <source>
        <dbReference type="Proteomes" id="UP000799429"/>
    </source>
</evidence>
<dbReference type="PANTHER" id="PTHR28187:SF1">
    <property type="entry name" value="PROTEIN RCR1-RELATED"/>
    <property type="match status" value="1"/>
</dbReference>
<evidence type="ECO:0000256" key="1">
    <source>
        <dbReference type="SAM" id="MobiDB-lite"/>
    </source>
</evidence>
<dbReference type="OrthoDB" id="3556830at2759"/>
<accession>A0A9P4SBQ3</accession>
<protein>
    <submittedName>
        <fullName evidence="3">Uncharacterized protein</fullName>
    </submittedName>
</protein>
<evidence type="ECO:0000313" key="3">
    <source>
        <dbReference type="EMBL" id="KAF2839479.1"/>
    </source>
</evidence>
<feature type="compositionally biased region" description="Low complexity" evidence="1">
    <location>
        <begin position="111"/>
        <end position="124"/>
    </location>
</feature>
<dbReference type="InterPro" id="IPR020999">
    <property type="entry name" value="Chitin_synth_reg_RCR"/>
</dbReference>
<name>A0A9P4SBQ3_9PEZI</name>
<dbReference type="PANTHER" id="PTHR28187">
    <property type="entry name" value="PROTEIN RCR1-RELATED"/>
    <property type="match status" value="1"/>
</dbReference>
<keyword evidence="2" id="KW-1133">Transmembrane helix</keyword>
<sequence>MPTLEPRRSCYYDALGRLHCRDSAWDSWARWVVLVVLIVLFVILCLACSCLTARRRRKAGRNPYYGTGWMARGTHYNSNQQPHYQQQQQGWEQPAPPYSASPGHPHGGYYGQQNGQQYGQQSSGIELQAPQQAYHGGDNVYNPPAGPPPNKGDGIIR</sequence>
<evidence type="ECO:0000256" key="2">
    <source>
        <dbReference type="SAM" id="Phobius"/>
    </source>
</evidence>
<dbReference type="AlphaFoldDB" id="A0A9P4SBQ3"/>
<reference evidence="3" key="1">
    <citation type="journal article" date="2020" name="Stud. Mycol.">
        <title>101 Dothideomycetes genomes: a test case for predicting lifestyles and emergence of pathogens.</title>
        <authorList>
            <person name="Haridas S."/>
            <person name="Albert R."/>
            <person name="Binder M."/>
            <person name="Bloem J."/>
            <person name="Labutti K."/>
            <person name="Salamov A."/>
            <person name="Andreopoulos B."/>
            <person name="Baker S."/>
            <person name="Barry K."/>
            <person name="Bills G."/>
            <person name="Bluhm B."/>
            <person name="Cannon C."/>
            <person name="Castanera R."/>
            <person name="Culley D."/>
            <person name="Daum C."/>
            <person name="Ezra D."/>
            <person name="Gonzalez J."/>
            <person name="Henrissat B."/>
            <person name="Kuo A."/>
            <person name="Liang C."/>
            <person name="Lipzen A."/>
            <person name="Lutzoni F."/>
            <person name="Magnuson J."/>
            <person name="Mondo S."/>
            <person name="Nolan M."/>
            <person name="Ohm R."/>
            <person name="Pangilinan J."/>
            <person name="Park H.-J."/>
            <person name="Ramirez L."/>
            <person name="Alfaro M."/>
            <person name="Sun H."/>
            <person name="Tritt A."/>
            <person name="Yoshinaga Y."/>
            <person name="Zwiers L.-H."/>
            <person name="Turgeon B."/>
            <person name="Goodwin S."/>
            <person name="Spatafora J."/>
            <person name="Crous P."/>
            <person name="Grigoriev I."/>
        </authorList>
    </citation>
    <scope>NUCLEOTIDE SEQUENCE</scope>
    <source>
        <strain evidence="3">CBS 101060</strain>
    </source>
</reference>